<evidence type="ECO:0000313" key="3">
    <source>
        <dbReference type="EMBL" id="MBA8806505.1"/>
    </source>
</evidence>
<dbReference type="PANTHER" id="PTHR10302:SF27">
    <property type="entry name" value="SINGLE-STRANDED DNA-BINDING PROTEIN"/>
    <property type="match status" value="1"/>
</dbReference>
<name>A0A7W3PC36_9MICO</name>
<dbReference type="Gene3D" id="2.40.50.140">
    <property type="entry name" value="Nucleic acid-binding proteins"/>
    <property type="match status" value="1"/>
</dbReference>
<dbReference type="InterPro" id="IPR012340">
    <property type="entry name" value="NA-bd_OB-fold"/>
</dbReference>
<dbReference type="PANTHER" id="PTHR10302">
    <property type="entry name" value="SINGLE-STRANDED DNA-BINDING PROTEIN"/>
    <property type="match status" value="1"/>
</dbReference>
<dbReference type="InterPro" id="IPR000424">
    <property type="entry name" value="Primosome_PriB/ssb"/>
</dbReference>
<dbReference type="Pfam" id="PF00436">
    <property type="entry name" value="SSB"/>
    <property type="match status" value="1"/>
</dbReference>
<dbReference type="InterPro" id="IPR011344">
    <property type="entry name" value="ssDNA-bd"/>
</dbReference>
<evidence type="ECO:0000256" key="2">
    <source>
        <dbReference type="PROSITE-ProRule" id="PRU00252"/>
    </source>
</evidence>
<keyword evidence="4" id="KW-1185">Reference proteome</keyword>
<dbReference type="GO" id="GO:0003697">
    <property type="term" value="F:single-stranded DNA binding"/>
    <property type="evidence" value="ECO:0007669"/>
    <property type="project" value="InterPro"/>
</dbReference>
<evidence type="ECO:0000313" key="4">
    <source>
        <dbReference type="Proteomes" id="UP000540568"/>
    </source>
</evidence>
<gene>
    <name evidence="3" type="ORF">FHX71_000447</name>
</gene>
<dbReference type="AlphaFoldDB" id="A0A7W3PC36"/>
<evidence type="ECO:0000256" key="1">
    <source>
        <dbReference type="ARBA" id="ARBA00023125"/>
    </source>
</evidence>
<organism evidence="3 4">
    <name type="scientific">Promicromonospora sukumoe</name>
    <dbReference type="NCBI Taxonomy" id="88382"/>
    <lineage>
        <taxon>Bacteria</taxon>
        <taxon>Bacillati</taxon>
        <taxon>Actinomycetota</taxon>
        <taxon>Actinomycetes</taxon>
        <taxon>Micrococcales</taxon>
        <taxon>Promicromonosporaceae</taxon>
        <taxon>Promicromonospora</taxon>
    </lineage>
</organism>
<proteinExistence type="predicted"/>
<sequence>MNDVTVTVSGFAGNTPALHTGKDKDFAMFRVASTRRYVNDVGDWTDGSTLWFTVKAWRTAAANLARSVRKGDPVVVTGRLELDEWEDADGKAHTGLVIAATSVGVDATKGKVEFSRVVHQAALPGAPADDGGLVAARAGETDPFDIEAEAGRRELVTA</sequence>
<dbReference type="SUPFAM" id="SSF50249">
    <property type="entry name" value="Nucleic acid-binding proteins"/>
    <property type="match status" value="1"/>
</dbReference>
<accession>A0A7W3PC36</accession>
<dbReference type="GO" id="GO:0009295">
    <property type="term" value="C:nucleoid"/>
    <property type="evidence" value="ECO:0007669"/>
    <property type="project" value="TreeGrafter"/>
</dbReference>
<dbReference type="RefSeq" id="WP_182614221.1">
    <property type="nucleotide sequence ID" value="NZ_BAAATF010000002.1"/>
</dbReference>
<protein>
    <submittedName>
        <fullName evidence="3">Single-strand DNA-binding protein</fullName>
    </submittedName>
</protein>
<reference evidence="3 4" key="1">
    <citation type="submission" date="2020-07" db="EMBL/GenBank/DDBJ databases">
        <title>Sequencing the genomes of 1000 actinobacteria strains.</title>
        <authorList>
            <person name="Klenk H.-P."/>
        </authorList>
    </citation>
    <scope>NUCLEOTIDE SEQUENCE [LARGE SCALE GENOMIC DNA]</scope>
    <source>
        <strain evidence="3 4">DSM 44121</strain>
    </source>
</reference>
<dbReference type="CDD" id="cd04496">
    <property type="entry name" value="SSB_OBF"/>
    <property type="match status" value="1"/>
</dbReference>
<keyword evidence="1 2" id="KW-0238">DNA-binding</keyword>
<dbReference type="Proteomes" id="UP000540568">
    <property type="component" value="Unassembled WGS sequence"/>
</dbReference>
<comment type="caution">
    <text evidence="3">The sequence shown here is derived from an EMBL/GenBank/DDBJ whole genome shotgun (WGS) entry which is preliminary data.</text>
</comment>
<dbReference type="EMBL" id="JACGWV010000001">
    <property type="protein sequence ID" value="MBA8806505.1"/>
    <property type="molecule type" value="Genomic_DNA"/>
</dbReference>
<dbReference type="PROSITE" id="PS50935">
    <property type="entry name" value="SSB"/>
    <property type="match status" value="1"/>
</dbReference>
<dbReference type="GO" id="GO:0006260">
    <property type="term" value="P:DNA replication"/>
    <property type="evidence" value="ECO:0007669"/>
    <property type="project" value="InterPro"/>
</dbReference>